<protein>
    <submittedName>
        <fullName evidence="1">Uncharacterized protein</fullName>
    </submittedName>
</protein>
<accession>A0A0E9TYR3</accession>
<organism evidence="1">
    <name type="scientific">Anguilla anguilla</name>
    <name type="common">European freshwater eel</name>
    <name type="synonym">Muraena anguilla</name>
    <dbReference type="NCBI Taxonomy" id="7936"/>
    <lineage>
        <taxon>Eukaryota</taxon>
        <taxon>Metazoa</taxon>
        <taxon>Chordata</taxon>
        <taxon>Craniata</taxon>
        <taxon>Vertebrata</taxon>
        <taxon>Euteleostomi</taxon>
        <taxon>Actinopterygii</taxon>
        <taxon>Neopterygii</taxon>
        <taxon>Teleostei</taxon>
        <taxon>Anguilliformes</taxon>
        <taxon>Anguillidae</taxon>
        <taxon>Anguilla</taxon>
    </lineage>
</organism>
<proteinExistence type="predicted"/>
<evidence type="ECO:0000313" key="1">
    <source>
        <dbReference type="EMBL" id="JAH58617.1"/>
    </source>
</evidence>
<name>A0A0E9TYR3_ANGAN</name>
<sequence length="33" mass="3895">MYCAIGFVKTWDFSVPQFTCLFEHLCGIITFIY</sequence>
<dbReference type="AlphaFoldDB" id="A0A0E9TYR3"/>
<reference evidence="1" key="1">
    <citation type="submission" date="2014-11" db="EMBL/GenBank/DDBJ databases">
        <authorList>
            <person name="Amaro Gonzalez C."/>
        </authorList>
    </citation>
    <scope>NUCLEOTIDE SEQUENCE</scope>
</reference>
<dbReference type="EMBL" id="GBXM01049960">
    <property type="protein sequence ID" value="JAH58617.1"/>
    <property type="molecule type" value="Transcribed_RNA"/>
</dbReference>
<reference evidence="1" key="2">
    <citation type="journal article" date="2015" name="Fish Shellfish Immunol.">
        <title>Early steps in the European eel (Anguilla anguilla)-Vibrio vulnificus interaction in the gills: Role of the RtxA13 toxin.</title>
        <authorList>
            <person name="Callol A."/>
            <person name="Pajuelo D."/>
            <person name="Ebbesson L."/>
            <person name="Teles M."/>
            <person name="MacKenzie S."/>
            <person name="Amaro C."/>
        </authorList>
    </citation>
    <scope>NUCLEOTIDE SEQUENCE</scope>
</reference>